<feature type="domain" description="MEDS" evidence="3">
    <location>
        <begin position="6"/>
        <end position="149"/>
    </location>
</feature>
<evidence type="ECO:0000313" key="5">
    <source>
        <dbReference type="Proteomes" id="UP001595833"/>
    </source>
</evidence>
<dbReference type="InterPro" id="IPR050267">
    <property type="entry name" value="Anti-sigma-factor_SerPK"/>
</dbReference>
<sequence>MVDFVHEALFYRDDEQYLASTVPFVCDGLAAGEPVLVAVTQPGIDLLRSALGRRADHVEFLDMRRAGRNPGRIIPGVLAAFADNSSAARVRIIGEPVWPGRTELEYPACVQHEAMVNTAFEDRAAWLLCPYDASRLDRAVVLDAETTHPVVVEDSRQRPSTAYREPFLTAEEFNRPLPPVPADAIVSRFDLDELSAVRRLVAGFASETGLTADQVEDLVLAVNELTTNSVVHGGGVGVLLLWREGGVVVCEVRDAGRLANPMVGRRNPGASANGGYGVMLVNLLCDLVRVHTREDGTAIRVWVGPAGPTA</sequence>
<protein>
    <submittedName>
        <fullName evidence="4">Sensor histidine kinase</fullName>
    </submittedName>
</protein>
<dbReference type="InterPro" id="IPR003594">
    <property type="entry name" value="HATPase_dom"/>
</dbReference>
<reference evidence="5" key="1">
    <citation type="journal article" date="2019" name="Int. J. Syst. Evol. Microbiol.">
        <title>The Global Catalogue of Microorganisms (GCM) 10K type strain sequencing project: providing services to taxonomists for standard genome sequencing and annotation.</title>
        <authorList>
            <consortium name="The Broad Institute Genomics Platform"/>
            <consortium name="The Broad Institute Genome Sequencing Center for Infectious Disease"/>
            <person name="Wu L."/>
            <person name="Ma J."/>
        </authorList>
    </citation>
    <scope>NUCLEOTIDE SEQUENCE [LARGE SCALE GENOMIC DNA]</scope>
    <source>
        <strain evidence="5">KCTC 12848</strain>
    </source>
</reference>
<dbReference type="EMBL" id="JBHSJB010000018">
    <property type="protein sequence ID" value="MFC5056248.1"/>
    <property type="molecule type" value="Genomic_DNA"/>
</dbReference>
<dbReference type="NCBIfam" id="NF041045">
    <property type="entry name" value="RsbA_anti_sig"/>
    <property type="match status" value="1"/>
</dbReference>
<gene>
    <name evidence="4" type="ORF">ACFPFM_21125</name>
</gene>
<dbReference type="PANTHER" id="PTHR35526:SF3">
    <property type="entry name" value="ANTI-SIGMA-F FACTOR RSBW"/>
    <property type="match status" value="1"/>
</dbReference>
<dbReference type="CDD" id="cd16936">
    <property type="entry name" value="HATPase_RsbW-like"/>
    <property type="match status" value="1"/>
</dbReference>
<keyword evidence="5" id="KW-1185">Reference proteome</keyword>
<dbReference type="Pfam" id="PF13581">
    <property type="entry name" value="HATPase_c_2"/>
    <property type="match status" value="1"/>
</dbReference>
<accession>A0ABV9Y1X3</accession>
<feature type="domain" description="Histidine kinase/HSP90-like ATPase" evidence="2">
    <location>
        <begin position="190"/>
        <end position="301"/>
    </location>
</feature>
<dbReference type="Pfam" id="PF14417">
    <property type="entry name" value="MEDS"/>
    <property type="match status" value="1"/>
</dbReference>
<dbReference type="InterPro" id="IPR047718">
    <property type="entry name" value="RsbA-like_anti_sig"/>
</dbReference>
<organism evidence="4 5">
    <name type="scientific">Saccharothrix xinjiangensis</name>
    <dbReference type="NCBI Taxonomy" id="204798"/>
    <lineage>
        <taxon>Bacteria</taxon>
        <taxon>Bacillati</taxon>
        <taxon>Actinomycetota</taxon>
        <taxon>Actinomycetes</taxon>
        <taxon>Pseudonocardiales</taxon>
        <taxon>Pseudonocardiaceae</taxon>
        <taxon>Saccharothrix</taxon>
    </lineage>
</organism>
<dbReference type="InterPro" id="IPR025847">
    <property type="entry name" value="MEDS_domain"/>
</dbReference>
<keyword evidence="1" id="KW-0723">Serine/threonine-protein kinase</keyword>
<dbReference type="RefSeq" id="WP_344040705.1">
    <property type="nucleotide sequence ID" value="NZ_BAAAKE010000024.1"/>
</dbReference>
<keyword evidence="4" id="KW-0808">Transferase</keyword>
<dbReference type="PANTHER" id="PTHR35526">
    <property type="entry name" value="ANTI-SIGMA-F FACTOR RSBW-RELATED"/>
    <property type="match status" value="1"/>
</dbReference>
<comment type="caution">
    <text evidence="4">The sequence shown here is derived from an EMBL/GenBank/DDBJ whole genome shotgun (WGS) entry which is preliminary data.</text>
</comment>
<evidence type="ECO:0000259" key="3">
    <source>
        <dbReference type="Pfam" id="PF14417"/>
    </source>
</evidence>
<name>A0ABV9Y1X3_9PSEU</name>
<dbReference type="SUPFAM" id="SSF55874">
    <property type="entry name" value="ATPase domain of HSP90 chaperone/DNA topoisomerase II/histidine kinase"/>
    <property type="match status" value="1"/>
</dbReference>
<proteinExistence type="predicted"/>
<dbReference type="Gene3D" id="3.30.565.10">
    <property type="entry name" value="Histidine kinase-like ATPase, C-terminal domain"/>
    <property type="match status" value="1"/>
</dbReference>
<dbReference type="InterPro" id="IPR036890">
    <property type="entry name" value="HATPase_C_sf"/>
</dbReference>
<evidence type="ECO:0000313" key="4">
    <source>
        <dbReference type="EMBL" id="MFC5056248.1"/>
    </source>
</evidence>
<dbReference type="GO" id="GO:0016301">
    <property type="term" value="F:kinase activity"/>
    <property type="evidence" value="ECO:0007669"/>
    <property type="project" value="UniProtKB-KW"/>
</dbReference>
<evidence type="ECO:0000256" key="1">
    <source>
        <dbReference type="ARBA" id="ARBA00022527"/>
    </source>
</evidence>
<dbReference type="Proteomes" id="UP001595833">
    <property type="component" value="Unassembled WGS sequence"/>
</dbReference>
<keyword evidence="4" id="KW-0418">Kinase</keyword>
<evidence type="ECO:0000259" key="2">
    <source>
        <dbReference type="Pfam" id="PF13581"/>
    </source>
</evidence>